<comment type="caution">
    <text evidence="1">The sequence shown here is derived from an EMBL/GenBank/DDBJ whole genome shotgun (WGS) entry which is preliminary data.</text>
</comment>
<gene>
    <name evidence="1" type="ORF">GCM10022235_30000</name>
</gene>
<evidence type="ECO:0000313" key="2">
    <source>
        <dbReference type="Proteomes" id="UP001501222"/>
    </source>
</evidence>
<protein>
    <submittedName>
        <fullName evidence="1">Uncharacterized protein</fullName>
    </submittedName>
</protein>
<name>A0ABP6X3F4_9ACTN</name>
<accession>A0ABP6X3F4</accession>
<organism evidence="1 2">
    <name type="scientific">Kribbella ginsengisoli</name>
    <dbReference type="NCBI Taxonomy" id="363865"/>
    <lineage>
        <taxon>Bacteria</taxon>
        <taxon>Bacillati</taxon>
        <taxon>Actinomycetota</taxon>
        <taxon>Actinomycetes</taxon>
        <taxon>Propionibacteriales</taxon>
        <taxon>Kribbellaceae</taxon>
        <taxon>Kribbella</taxon>
    </lineage>
</organism>
<dbReference type="EMBL" id="BAABAA010000003">
    <property type="protein sequence ID" value="GAA3559720.1"/>
    <property type="molecule type" value="Genomic_DNA"/>
</dbReference>
<proteinExistence type="predicted"/>
<dbReference type="Proteomes" id="UP001501222">
    <property type="component" value="Unassembled WGS sequence"/>
</dbReference>
<sequence length="93" mass="9606">MREGGQLVLDRLDQGRSAVADGGDGDARAEVNQGVAVHVDDYTATCRGGVDGHDRPDALGYGGGLPALQVARARTGDGREQSTFLGERWAPGG</sequence>
<evidence type="ECO:0000313" key="1">
    <source>
        <dbReference type="EMBL" id="GAA3559720.1"/>
    </source>
</evidence>
<reference evidence="2" key="1">
    <citation type="journal article" date="2019" name="Int. J. Syst. Evol. Microbiol.">
        <title>The Global Catalogue of Microorganisms (GCM) 10K type strain sequencing project: providing services to taxonomists for standard genome sequencing and annotation.</title>
        <authorList>
            <consortium name="The Broad Institute Genomics Platform"/>
            <consortium name="The Broad Institute Genome Sequencing Center for Infectious Disease"/>
            <person name="Wu L."/>
            <person name="Ma J."/>
        </authorList>
    </citation>
    <scope>NUCLEOTIDE SEQUENCE [LARGE SCALE GENOMIC DNA]</scope>
    <source>
        <strain evidence="2">JCM 16928</strain>
    </source>
</reference>
<keyword evidence="2" id="KW-1185">Reference proteome</keyword>